<protein>
    <submittedName>
        <fullName evidence="2">Uncharacterized protein</fullName>
    </submittedName>
</protein>
<feature type="compositionally biased region" description="Low complexity" evidence="1">
    <location>
        <begin position="86"/>
        <end position="133"/>
    </location>
</feature>
<gene>
    <name evidence="2" type="ORF">EJ08DRAFT_387809</name>
</gene>
<dbReference type="PANTHER" id="PTHR42053:SF1">
    <property type="match status" value="1"/>
</dbReference>
<feature type="region of interest" description="Disordered" evidence="1">
    <location>
        <begin position="76"/>
        <end position="252"/>
    </location>
</feature>
<organism evidence="2 3">
    <name type="scientific">Tothia fuscella</name>
    <dbReference type="NCBI Taxonomy" id="1048955"/>
    <lineage>
        <taxon>Eukaryota</taxon>
        <taxon>Fungi</taxon>
        <taxon>Dikarya</taxon>
        <taxon>Ascomycota</taxon>
        <taxon>Pezizomycotina</taxon>
        <taxon>Dothideomycetes</taxon>
        <taxon>Pleosporomycetidae</taxon>
        <taxon>Venturiales</taxon>
        <taxon>Cylindrosympodiaceae</taxon>
        <taxon>Tothia</taxon>
    </lineage>
</organism>
<feature type="compositionally biased region" description="Low complexity" evidence="1">
    <location>
        <begin position="209"/>
        <end position="229"/>
    </location>
</feature>
<keyword evidence="3" id="KW-1185">Reference proteome</keyword>
<proteinExistence type="predicted"/>
<evidence type="ECO:0000313" key="3">
    <source>
        <dbReference type="Proteomes" id="UP000800235"/>
    </source>
</evidence>
<dbReference type="Proteomes" id="UP000800235">
    <property type="component" value="Unassembled WGS sequence"/>
</dbReference>
<evidence type="ECO:0000256" key="1">
    <source>
        <dbReference type="SAM" id="MobiDB-lite"/>
    </source>
</evidence>
<feature type="compositionally biased region" description="Low complexity" evidence="1">
    <location>
        <begin position="181"/>
        <end position="195"/>
    </location>
</feature>
<dbReference type="PANTHER" id="PTHR42053">
    <property type="match status" value="1"/>
</dbReference>
<dbReference type="EMBL" id="MU007014">
    <property type="protein sequence ID" value="KAF2435039.1"/>
    <property type="molecule type" value="Genomic_DNA"/>
</dbReference>
<dbReference type="AlphaFoldDB" id="A0A9P4NYZ0"/>
<reference evidence="2" key="1">
    <citation type="journal article" date="2020" name="Stud. Mycol.">
        <title>101 Dothideomycetes genomes: a test case for predicting lifestyles and emergence of pathogens.</title>
        <authorList>
            <person name="Haridas S."/>
            <person name="Albert R."/>
            <person name="Binder M."/>
            <person name="Bloem J."/>
            <person name="Labutti K."/>
            <person name="Salamov A."/>
            <person name="Andreopoulos B."/>
            <person name="Baker S."/>
            <person name="Barry K."/>
            <person name="Bills G."/>
            <person name="Bluhm B."/>
            <person name="Cannon C."/>
            <person name="Castanera R."/>
            <person name="Culley D."/>
            <person name="Daum C."/>
            <person name="Ezra D."/>
            <person name="Gonzalez J."/>
            <person name="Henrissat B."/>
            <person name="Kuo A."/>
            <person name="Liang C."/>
            <person name="Lipzen A."/>
            <person name="Lutzoni F."/>
            <person name="Magnuson J."/>
            <person name="Mondo S."/>
            <person name="Nolan M."/>
            <person name="Ohm R."/>
            <person name="Pangilinan J."/>
            <person name="Park H.-J."/>
            <person name="Ramirez L."/>
            <person name="Alfaro M."/>
            <person name="Sun H."/>
            <person name="Tritt A."/>
            <person name="Yoshinaga Y."/>
            <person name="Zwiers L.-H."/>
            <person name="Turgeon B."/>
            <person name="Goodwin S."/>
            <person name="Spatafora J."/>
            <person name="Crous P."/>
            <person name="Grigoriev I."/>
        </authorList>
    </citation>
    <scope>NUCLEOTIDE SEQUENCE</scope>
    <source>
        <strain evidence="2">CBS 130266</strain>
    </source>
</reference>
<comment type="caution">
    <text evidence="2">The sequence shown here is derived from an EMBL/GenBank/DDBJ whole genome shotgun (WGS) entry which is preliminary data.</text>
</comment>
<name>A0A9P4NYZ0_9PEZI</name>
<accession>A0A9P4NYZ0</accession>
<dbReference type="OrthoDB" id="5405654at2759"/>
<sequence length="252" mass="26650">MAATRPQLSHLKTPLSATYPSELRSPCVSTPTSAFIKLEAGETGQKTPISPPAAYLDFLSKLSPTVLSPQSAGARFTFPEKPRLPSTASSESVVTTASTGSYTSTAPAVSSRPTSPRSHSSSRSSSCSSCSHDSLNHKPDPINTKAAMVPPQSPFARPNSARTPRRLLIPQSPYSPGSVRSPMSAASMYSPYSAAFSPRDPSDPDQGKRTTAVSVRSVVTRTVTYASSARTPLVEPVPPSKKRKTEDTSTEP</sequence>
<evidence type="ECO:0000313" key="2">
    <source>
        <dbReference type="EMBL" id="KAF2435039.1"/>
    </source>
</evidence>